<dbReference type="AlphaFoldDB" id="A0A6A4I779"/>
<evidence type="ECO:0000256" key="3">
    <source>
        <dbReference type="ARBA" id="ARBA00022691"/>
    </source>
</evidence>
<dbReference type="PANTHER" id="PTHR43712">
    <property type="entry name" value="PUTATIVE (AFU_ORTHOLOGUE AFUA_4G14580)-RELATED"/>
    <property type="match status" value="1"/>
</dbReference>
<dbReference type="InterPro" id="IPR036390">
    <property type="entry name" value="WH_DNA-bd_sf"/>
</dbReference>
<keyword evidence="7" id="KW-1185">Reference proteome</keyword>
<dbReference type="Proteomes" id="UP000799118">
    <property type="component" value="Unassembled WGS sequence"/>
</dbReference>
<feature type="domain" description="O-methyltransferase dimerisation" evidence="5">
    <location>
        <begin position="77"/>
        <end position="154"/>
    </location>
</feature>
<dbReference type="SUPFAM" id="SSF53335">
    <property type="entry name" value="S-adenosyl-L-methionine-dependent methyltransferases"/>
    <property type="match status" value="1"/>
</dbReference>
<name>A0A6A4I779_9AGAR</name>
<dbReference type="EMBL" id="ML769402">
    <property type="protein sequence ID" value="KAE9406446.1"/>
    <property type="molecule type" value="Genomic_DNA"/>
</dbReference>
<proteinExistence type="predicted"/>
<evidence type="ECO:0000259" key="4">
    <source>
        <dbReference type="Pfam" id="PF00891"/>
    </source>
</evidence>
<protein>
    <submittedName>
        <fullName evidence="6">S-adenosyl-L-methionine-dependent methyltransferase</fullName>
    </submittedName>
</protein>
<dbReference type="InterPro" id="IPR012967">
    <property type="entry name" value="COMT_dimerisation"/>
</dbReference>
<dbReference type="InterPro" id="IPR016461">
    <property type="entry name" value="COMT-like"/>
</dbReference>
<dbReference type="Pfam" id="PF08100">
    <property type="entry name" value="Dimerisation"/>
    <property type="match status" value="1"/>
</dbReference>
<evidence type="ECO:0000256" key="2">
    <source>
        <dbReference type="ARBA" id="ARBA00022679"/>
    </source>
</evidence>
<accession>A0A6A4I779</accession>
<keyword evidence="2" id="KW-0808">Transferase</keyword>
<organism evidence="6 7">
    <name type="scientific">Gymnopus androsaceus JB14</name>
    <dbReference type="NCBI Taxonomy" id="1447944"/>
    <lineage>
        <taxon>Eukaryota</taxon>
        <taxon>Fungi</taxon>
        <taxon>Dikarya</taxon>
        <taxon>Basidiomycota</taxon>
        <taxon>Agaricomycotina</taxon>
        <taxon>Agaricomycetes</taxon>
        <taxon>Agaricomycetidae</taxon>
        <taxon>Agaricales</taxon>
        <taxon>Marasmiineae</taxon>
        <taxon>Omphalotaceae</taxon>
        <taxon>Gymnopus</taxon>
    </lineage>
</organism>
<dbReference type="SUPFAM" id="SSF46785">
    <property type="entry name" value="Winged helix' DNA-binding domain"/>
    <property type="match status" value="1"/>
</dbReference>
<evidence type="ECO:0000259" key="5">
    <source>
        <dbReference type="Pfam" id="PF08100"/>
    </source>
</evidence>
<dbReference type="InterPro" id="IPR001077">
    <property type="entry name" value="COMT_C"/>
</dbReference>
<dbReference type="InterPro" id="IPR029063">
    <property type="entry name" value="SAM-dependent_MTases_sf"/>
</dbReference>
<dbReference type="Pfam" id="PF00891">
    <property type="entry name" value="Methyltransf_2"/>
    <property type="match status" value="1"/>
</dbReference>
<dbReference type="GO" id="GO:0046983">
    <property type="term" value="F:protein dimerization activity"/>
    <property type="evidence" value="ECO:0007669"/>
    <property type="project" value="InterPro"/>
</dbReference>
<feature type="domain" description="O-methyltransferase C-terminal" evidence="4">
    <location>
        <begin position="226"/>
        <end position="372"/>
    </location>
</feature>
<keyword evidence="1 6" id="KW-0489">Methyltransferase</keyword>
<dbReference type="GO" id="GO:0008171">
    <property type="term" value="F:O-methyltransferase activity"/>
    <property type="evidence" value="ECO:0007669"/>
    <property type="project" value="InterPro"/>
</dbReference>
<evidence type="ECO:0000256" key="1">
    <source>
        <dbReference type="ARBA" id="ARBA00022603"/>
    </source>
</evidence>
<dbReference type="InterPro" id="IPR036388">
    <property type="entry name" value="WH-like_DNA-bd_sf"/>
</dbReference>
<dbReference type="GO" id="GO:0032259">
    <property type="term" value="P:methylation"/>
    <property type="evidence" value="ECO:0007669"/>
    <property type="project" value="UniProtKB-KW"/>
</dbReference>
<dbReference type="PROSITE" id="PS51683">
    <property type="entry name" value="SAM_OMT_II"/>
    <property type="match status" value="1"/>
</dbReference>
<keyword evidence="3" id="KW-0949">S-adenosyl-L-methionine</keyword>
<dbReference type="OrthoDB" id="2410195at2759"/>
<dbReference type="PANTHER" id="PTHR43712:SF2">
    <property type="entry name" value="O-METHYLTRANSFERASE CICE"/>
    <property type="match status" value="1"/>
</dbReference>
<evidence type="ECO:0000313" key="6">
    <source>
        <dbReference type="EMBL" id="KAE9406446.1"/>
    </source>
</evidence>
<reference evidence="6" key="1">
    <citation type="journal article" date="2019" name="Environ. Microbiol.">
        <title>Fungal ecological strategies reflected in gene transcription - a case study of two litter decomposers.</title>
        <authorList>
            <person name="Barbi F."/>
            <person name="Kohler A."/>
            <person name="Barry K."/>
            <person name="Baskaran P."/>
            <person name="Daum C."/>
            <person name="Fauchery L."/>
            <person name="Ihrmark K."/>
            <person name="Kuo A."/>
            <person name="LaButti K."/>
            <person name="Lipzen A."/>
            <person name="Morin E."/>
            <person name="Grigoriev I.V."/>
            <person name="Henrissat B."/>
            <person name="Lindahl B."/>
            <person name="Martin F."/>
        </authorList>
    </citation>
    <scope>NUCLEOTIDE SEQUENCE</scope>
    <source>
        <strain evidence="6">JB14</strain>
    </source>
</reference>
<sequence length="392" mass="43140">MSDPLKGLIEILTTQTAILQAAYAKTGAEVPSVDSPFQFSPLELDPSLKEARDLVVAAATQLIATAQSPMDVLFSKMTGLYDTVTLGFVIDVNIPEILKEAGEQGTHVKEISAKTGVDSSYIARVLRYLAARHIFSELTPDVFAHNRLSSLLTKTKSLKEIQEDPIARFDDAPLAAFLHLSSDEYITSSAFFSSFIKNPEQAAAPFNIAYKTPKKMWEWYKEPGNEYRSRRFNDGIKNATDAMFPPQIFISGINGDALKPEDVVVDVGGNAGSETFPKLRYVVQDLEQPIAAGEKLWNEKNPEALKSGKVQLQVHDFFSPQPVKNAAVYFLRLICHDWPDKDARKILANLRAAAGAQSKLVVFDGLVKHVTKDPGSGTSAPYPLLPNWGEDL</sequence>
<dbReference type="Gene3D" id="3.40.50.150">
    <property type="entry name" value="Vaccinia Virus protein VP39"/>
    <property type="match status" value="1"/>
</dbReference>
<dbReference type="Gene3D" id="1.10.10.10">
    <property type="entry name" value="Winged helix-like DNA-binding domain superfamily/Winged helix DNA-binding domain"/>
    <property type="match status" value="1"/>
</dbReference>
<gene>
    <name evidence="6" type="ORF">BT96DRAFT_915402</name>
</gene>
<evidence type="ECO:0000313" key="7">
    <source>
        <dbReference type="Proteomes" id="UP000799118"/>
    </source>
</evidence>